<proteinExistence type="predicted"/>
<dbReference type="EMBL" id="CP011114">
    <property type="protein sequence ID" value="AKG35339.1"/>
    <property type="molecule type" value="Genomic_DNA"/>
</dbReference>
<name>A0A0F7F9V2_PAEDU</name>
<protein>
    <submittedName>
        <fullName evidence="1">Uncharacterized protein</fullName>
    </submittedName>
</protein>
<organism evidence="1 2">
    <name type="scientific">Paenibacillus durus ATCC 35681</name>
    <dbReference type="NCBI Taxonomy" id="1333534"/>
    <lineage>
        <taxon>Bacteria</taxon>
        <taxon>Bacillati</taxon>
        <taxon>Bacillota</taxon>
        <taxon>Bacilli</taxon>
        <taxon>Bacillales</taxon>
        <taxon>Paenibacillaceae</taxon>
        <taxon>Paenibacillus</taxon>
    </lineage>
</organism>
<dbReference type="HOGENOM" id="CLU_2570544_0_0_9"/>
<evidence type="ECO:0000313" key="2">
    <source>
        <dbReference type="Proteomes" id="UP000034189"/>
    </source>
</evidence>
<reference evidence="1 2" key="1">
    <citation type="submission" date="2015-03" db="EMBL/GenBank/DDBJ databases">
        <authorList>
            <person name="Abdul Halim M."/>
        </authorList>
    </citation>
    <scope>NUCLEOTIDE SEQUENCE [LARGE SCALE GENOMIC DNA]</scope>
    <source>
        <strain evidence="1 2">ATCC 35681</strain>
    </source>
</reference>
<accession>A0A0F7F9V2</accession>
<reference evidence="1 2" key="2">
    <citation type="journal article" date="2016" name="Genome Announc.">
        <title>Genome Sequence of a Gram-Positive Diazotroph, Paenibacillus durus Type Strain ATCC 35681.</title>
        <authorList>
            <person name="Halim M.A."/>
            <person name="Rahman A.Y."/>
            <person name="Sim K.S."/>
            <person name="Yam H.C."/>
            <person name="Rahim A.A."/>
            <person name="Ghazali A.H."/>
            <person name="Najimudin N."/>
        </authorList>
    </citation>
    <scope>NUCLEOTIDE SEQUENCE [LARGE SCALE GENOMIC DNA]</scope>
    <source>
        <strain evidence="1 2">ATCC 35681</strain>
    </source>
</reference>
<evidence type="ECO:0000313" key="1">
    <source>
        <dbReference type="EMBL" id="AKG35339.1"/>
    </source>
</evidence>
<gene>
    <name evidence="1" type="ORF">VK70_12775</name>
</gene>
<dbReference type="Proteomes" id="UP000034189">
    <property type="component" value="Chromosome"/>
</dbReference>
<dbReference type="AlphaFoldDB" id="A0A0F7F9V2"/>
<sequence>MFLPFLAKDPLLRYVRGRVSFSCKWKKINNSVNFYPQNRRINQFSSHKKGIRASVEKKRRIPFAVSADIDKFRFNSRKFAR</sequence>